<dbReference type="PANTHER" id="PTHR28642:SF1">
    <property type="entry name" value="MEIOSIS 1 ARREST PROTEIN"/>
    <property type="match status" value="1"/>
</dbReference>
<dbReference type="AlphaFoldDB" id="A0A8C5WAJ9"/>
<evidence type="ECO:0000256" key="1">
    <source>
        <dbReference type="SAM" id="MobiDB-lite"/>
    </source>
</evidence>
<dbReference type="OrthoDB" id="6433824at2759"/>
<sequence length="488" mass="53780">MSVSGGPPGPVRPPHPRVLLLDVSPPGWALIWKDLCDALSNALYVSAASAQPQRLLSIYTVRECHHCLLPPLQIRNNLARIQSCLSELRSLPREGCCVSRSGALALALLDSLQQNKQRLQHIFHGTAAHHCFLEVVVVSGRSGLEVVAELESGLRDADLGSLQTLLILQISNQTGAESDASSLGPRPGVSACDIEFRMVSGDVLSIESFLKSWLIQTRPEREQLHLILPGEDMPLRLICDVQQCLINPQILHQTKGLDRDSREPAQGEIVQIIRALRAVPSRGVCGSLLYALPSLLLPTTCWKLDWDQLESNQEQFHALCRCLQTQELSLLACSALRSVKSAPVRSHFIISATESAALLLRPVAPRELVLPMEVAEINSLLPDNALRRAQDALRLLPVDSVYNPLQVTCNLYQYLQHTLSGHQAPSKCVAPPHGPSSSRQVSLRHSKVRAAVAPLRLVPPAEPFHISRTYNEDKKSFPRDQEDFLPDE</sequence>
<proteinExistence type="predicted"/>
<reference evidence="2" key="1">
    <citation type="submission" date="2025-08" db="UniProtKB">
        <authorList>
            <consortium name="Ensembl"/>
        </authorList>
    </citation>
    <scope>IDENTIFICATION</scope>
</reference>
<dbReference type="GO" id="GO:0007283">
    <property type="term" value="P:spermatogenesis"/>
    <property type="evidence" value="ECO:0007669"/>
    <property type="project" value="InterPro"/>
</dbReference>
<name>A0A8C5WAJ9_9ANUR</name>
<dbReference type="Ensembl" id="ENSLLET00000026590.1">
    <property type="protein sequence ID" value="ENSLLEP00000025608.1"/>
    <property type="gene ID" value="ENSLLEG00000016243.1"/>
</dbReference>
<reference evidence="2" key="2">
    <citation type="submission" date="2025-09" db="UniProtKB">
        <authorList>
            <consortium name="Ensembl"/>
        </authorList>
    </citation>
    <scope>IDENTIFICATION</scope>
</reference>
<protein>
    <recommendedName>
        <fullName evidence="4">Meiosis 1 arrest protein</fullName>
    </recommendedName>
</protein>
<keyword evidence="3" id="KW-1185">Reference proteome</keyword>
<accession>A0A8C5WAJ9</accession>
<dbReference type="GeneTree" id="ENSGT00390000005656"/>
<dbReference type="GO" id="GO:0051308">
    <property type="term" value="P:male meiosis chromosome separation"/>
    <property type="evidence" value="ECO:0007669"/>
    <property type="project" value="TreeGrafter"/>
</dbReference>
<feature type="compositionally biased region" description="Basic and acidic residues" evidence="1">
    <location>
        <begin position="470"/>
        <end position="482"/>
    </location>
</feature>
<feature type="region of interest" description="Disordered" evidence="1">
    <location>
        <begin position="423"/>
        <end position="443"/>
    </location>
</feature>
<dbReference type="PANTHER" id="PTHR28642">
    <property type="entry name" value="MEIOSIS 1 ARREST PROTEIN"/>
    <property type="match status" value="1"/>
</dbReference>
<evidence type="ECO:0000313" key="2">
    <source>
        <dbReference type="Ensembl" id="ENSLLEP00000025608.1"/>
    </source>
</evidence>
<dbReference type="InterPro" id="IPR033587">
    <property type="entry name" value="M1AP"/>
</dbReference>
<organism evidence="2 3">
    <name type="scientific">Leptobrachium leishanense</name>
    <name type="common">Leishan spiny toad</name>
    <dbReference type="NCBI Taxonomy" id="445787"/>
    <lineage>
        <taxon>Eukaryota</taxon>
        <taxon>Metazoa</taxon>
        <taxon>Chordata</taxon>
        <taxon>Craniata</taxon>
        <taxon>Vertebrata</taxon>
        <taxon>Euteleostomi</taxon>
        <taxon>Amphibia</taxon>
        <taxon>Batrachia</taxon>
        <taxon>Anura</taxon>
        <taxon>Pelobatoidea</taxon>
        <taxon>Megophryidae</taxon>
        <taxon>Leptobrachium</taxon>
    </lineage>
</organism>
<evidence type="ECO:0000313" key="3">
    <source>
        <dbReference type="Proteomes" id="UP000694569"/>
    </source>
</evidence>
<evidence type="ECO:0008006" key="4">
    <source>
        <dbReference type="Google" id="ProtNLM"/>
    </source>
</evidence>
<feature type="region of interest" description="Disordered" evidence="1">
    <location>
        <begin position="468"/>
        <end position="488"/>
    </location>
</feature>
<dbReference type="Proteomes" id="UP000694569">
    <property type="component" value="Unplaced"/>
</dbReference>
<dbReference type="GO" id="GO:0007127">
    <property type="term" value="P:meiosis I"/>
    <property type="evidence" value="ECO:0007669"/>
    <property type="project" value="InterPro"/>
</dbReference>